<feature type="compositionally biased region" description="Polar residues" evidence="2">
    <location>
        <begin position="216"/>
        <end position="232"/>
    </location>
</feature>
<protein>
    <submittedName>
        <fullName evidence="3">Uncharacterized protein</fullName>
    </submittedName>
</protein>
<evidence type="ECO:0000256" key="2">
    <source>
        <dbReference type="SAM" id="MobiDB-lite"/>
    </source>
</evidence>
<evidence type="ECO:0000256" key="1">
    <source>
        <dbReference type="SAM" id="Coils"/>
    </source>
</evidence>
<proteinExistence type="predicted"/>
<accession>A0A8J5GV02</accession>
<comment type="caution">
    <text evidence="3">The sequence shown here is derived from an EMBL/GenBank/DDBJ whole genome shotgun (WGS) entry which is preliminary data.</text>
</comment>
<name>A0A8J5GV02_ZINOF</name>
<feature type="compositionally biased region" description="Low complexity" evidence="2">
    <location>
        <begin position="174"/>
        <end position="183"/>
    </location>
</feature>
<reference evidence="3 4" key="1">
    <citation type="submission" date="2020-08" db="EMBL/GenBank/DDBJ databases">
        <title>Plant Genome Project.</title>
        <authorList>
            <person name="Zhang R.-G."/>
        </authorList>
    </citation>
    <scope>NUCLEOTIDE SEQUENCE [LARGE SCALE GENOMIC DNA]</scope>
    <source>
        <tissue evidence="3">Rhizome</tissue>
    </source>
</reference>
<gene>
    <name evidence="3" type="ORF">ZIOFF_025427</name>
</gene>
<keyword evidence="1" id="KW-0175">Coiled coil</keyword>
<feature type="region of interest" description="Disordered" evidence="2">
    <location>
        <begin position="170"/>
        <end position="283"/>
    </location>
</feature>
<keyword evidence="4" id="KW-1185">Reference proteome</keyword>
<dbReference type="EMBL" id="JACMSC010000007">
    <property type="protein sequence ID" value="KAG6515048.1"/>
    <property type="molecule type" value="Genomic_DNA"/>
</dbReference>
<feature type="compositionally biased region" description="Low complexity" evidence="2">
    <location>
        <begin position="141"/>
        <end position="157"/>
    </location>
</feature>
<dbReference type="PANTHER" id="PTHR35507:SF1">
    <property type="entry name" value="TMF_TATA_BD DOMAIN-CONTAINING PROTEIN"/>
    <property type="match status" value="1"/>
</dbReference>
<dbReference type="AlphaFoldDB" id="A0A8J5GV02"/>
<organism evidence="3 4">
    <name type="scientific">Zingiber officinale</name>
    <name type="common">Ginger</name>
    <name type="synonym">Amomum zingiber</name>
    <dbReference type="NCBI Taxonomy" id="94328"/>
    <lineage>
        <taxon>Eukaryota</taxon>
        <taxon>Viridiplantae</taxon>
        <taxon>Streptophyta</taxon>
        <taxon>Embryophyta</taxon>
        <taxon>Tracheophyta</taxon>
        <taxon>Spermatophyta</taxon>
        <taxon>Magnoliopsida</taxon>
        <taxon>Liliopsida</taxon>
        <taxon>Zingiberales</taxon>
        <taxon>Zingiberaceae</taxon>
        <taxon>Zingiber</taxon>
    </lineage>
</organism>
<feature type="region of interest" description="Disordered" evidence="2">
    <location>
        <begin position="138"/>
        <end position="157"/>
    </location>
</feature>
<dbReference type="PANTHER" id="PTHR35507">
    <property type="entry name" value="OS09G0488600 PROTEIN"/>
    <property type="match status" value="1"/>
</dbReference>
<evidence type="ECO:0000313" key="3">
    <source>
        <dbReference type="EMBL" id="KAG6515048.1"/>
    </source>
</evidence>
<feature type="coiled-coil region" evidence="1">
    <location>
        <begin position="102"/>
        <end position="136"/>
    </location>
</feature>
<sequence>MFHHSLLPSVPPHSHTPHHLCRNENSIFFFIISTQCSQFHYSSVDLSDFNWSVASSVDLQLSTLASEQEFYNLRKECEEKDVMIKELTSATNAIKAADTKRITELEEIIRRKNMVVSKLKKEMVVLEKQVVELTRLRRRSSTTLESDSSSASYSESSQLPVMATNICFDMSNTSPSSSDPDSPVVRKGYPLRFPVGKDESQQHCSRTVDSIEQPLSEHSISLTDSPQSQRSISPLKENWRLQRSEPATAFKQRKLAKSSEASKSNRSAACQKGNPIAARRRWS</sequence>
<evidence type="ECO:0000313" key="4">
    <source>
        <dbReference type="Proteomes" id="UP000734854"/>
    </source>
</evidence>
<feature type="compositionally biased region" description="Polar residues" evidence="2">
    <location>
        <begin position="259"/>
        <end position="268"/>
    </location>
</feature>
<dbReference type="Proteomes" id="UP000734854">
    <property type="component" value="Unassembled WGS sequence"/>
</dbReference>